<keyword evidence="3" id="KW-1185">Reference proteome</keyword>
<dbReference type="Gene3D" id="2.50.20.20">
    <property type="match status" value="1"/>
</dbReference>
<dbReference type="AlphaFoldDB" id="A0A1N6ADU8"/>
<dbReference type="EMBL" id="FSQT01000002">
    <property type="protein sequence ID" value="SIN32179.1"/>
    <property type="molecule type" value="Genomic_DNA"/>
</dbReference>
<reference evidence="3" key="1">
    <citation type="submission" date="2016-12" db="EMBL/GenBank/DDBJ databases">
        <authorList>
            <person name="Varghese N."/>
            <person name="Submissions S."/>
        </authorList>
    </citation>
    <scope>NUCLEOTIDE SEQUENCE [LARGE SCALE GENOMIC DNA]</scope>
    <source>
        <strain evidence="3">DSM 45599</strain>
    </source>
</reference>
<evidence type="ECO:0000313" key="2">
    <source>
        <dbReference type="EMBL" id="SIN32179.1"/>
    </source>
</evidence>
<name>A0A1N6ADU8_9ACTN</name>
<dbReference type="PROSITE" id="PS51257">
    <property type="entry name" value="PROKAR_LIPOPROTEIN"/>
    <property type="match status" value="1"/>
</dbReference>
<feature type="signal peptide" evidence="1">
    <location>
        <begin position="1"/>
        <end position="29"/>
    </location>
</feature>
<dbReference type="Proteomes" id="UP000185124">
    <property type="component" value="Unassembled WGS sequence"/>
</dbReference>
<dbReference type="RefSeq" id="WP_143728516.1">
    <property type="nucleotide sequence ID" value="NZ_FSQT01000002.1"/>
</dbReference>
<gene>
    <name evidence="2" type="ORF">SAMN04489832_5352</name>
</gene>
<sequence length="254" mass="26072">MRRLIPTLSIALAVALVAGCGTNSGGDSAAPASAPATSKADPVTTIREAMDRSLAGTVTMDASVKAGTQSITLSGKMDPASRAVQVTGNAPEPMEARLIGDAAYIKSDSLEGEKPWMKIDLTKLRPTSSLRQSFDIKAQTGIIGGVVSAQEVGDGRYTGTADLSKAAEAASADGGTREGLESSAKLAKDPKAIPFEATVDADGRLTALSYTIATKTVGDLVTDMRMSGFGEKVSVAAPPANEIEAASAEMYKFL</sequence>
<dbReference type="OrthoDB" id="3369896at2"/>
<evidence type="ECO:0008006" key="4">
    <source>
        <dbReference type="Google" id="ProtNLM"/>
    </source>
</evidence>
<accession>A0A1N6ADU8</accession>
<evidence type="ECO:0000256" key="1">
    <source>
        <dbReference type="SAM" id="SignalP"/>
    </source>
</evidence>
<keyword evidence="1" id="KW-0732">Signal</keyword>
<protein>
    <recommendedName>
        <fullName evidence="4">Lipoprotein LprG</fullName>
    </recommendedName>
</protein>
<feature type="chain" id="PRO_5012771471" description="Lipoprotein LprG" evidence="1">
    <location>
        <begin position="30"/>
        <end position="254"/>
    </location>
</feature>
<organism evidence="2 3">
    <name type="scientific">Micromonospora cremea</name>
    <dbReference type="NCBI Taxonomy" id="709881"/>
    <lineage>
        <taxon>Bacteria</taxon>
        <taxon>Bacillati</taxon>
        <taxon>Actinomycetota</taxon>
        <taxon>Actinomycetes</taxon>
        <taxon>Micromonosporales</taxon>
        <taxon>Micromonosporaceae</taxon>
        <taxon>Micromonospora</taxon>
    </lineage>
</organism>
<proteinExistence type="predicted"/>
<evidence type="ECO:0000313" key="3">
    <source>
        <dbReference type="Proteomes" id="UP000185124"/>
    </source>
</evidence>